<gene>
    <name evidence="1" type="ORF">GMLC_17670</name>
</gene>
<name>A0A6V8N6J0_9BACT</name>
<evidence type="ECO:0008006" key="3">
    <source>
        <dbReference type="Google" id="ProtNLM"/>
    </source>
</evidence>
<dbReference type="EMBL" id="BLXZ01000003">
    <property type="protein sequence ID" value="GFO68188.1"/>
    <property type="molecule type" value="Genomic_DNA"/>
</dbReference>
<dbReference type="RefSeq" id="WP_183360708.1">
    <property type="nucleotide sequence ID" value="NZ_BLXZ01000003.1"/>
</dbReference>
<dbReference type="Gene3D" id="3.40.50.450">
    <property type="match status" value="1"/>
</dbReference>
<dbReference type="AlphaFoldDB" id="A0A6V8N6J0"/>
<proteinExistence type="predicted"/>
<dbReference type="InterPro" id="IPR024755">
    <property type="entry name" value="cpYpsA"/>
</dbReference>
<evidence type="ECO:0000313" key="1">
    <source>
        <dbReference type="EMBL" id="GFO68188.1"/>
    </source>
</evidence>
<organism evidence="1 2">
    <name type="scientific">Geomonas limicola</name>
    <dbReference type="NCBI Taxonomy" id="2740186"/>
    <lineage>
        <taxon>Bacteria</taxon>
        <taxon>Pseudomonadati</taxon>
        <taxon>Thermodesulfobacteriota</taxon>
        <taxon>Desulfuromonadia</taxon>
        <taxon>Geobacterales</taxon>
        <taxon>Geobacteraceae</taxon>
        <taxon>Geomonas</taxon>
    </lineage>
</organism>
<dbReference type="Pfam" id="PF12694">
    <property type="entry name" value="cpYpsA"/>
    <property type="match status" value="1"/>
</dbReference>
<reference evidence="2" key="1">
    <citation type="submission" date="2020-06" db="EMBL/GenBank/DDBJ databases">
        <title>Draft genomic sequecing of Geomonas sp. Red745.</title>
        <authorList>
            <person name="Itoh H."/>
            <person name="Xu Z.X."/>
            <person name="Ushijima N."/>
            <person name="Masuda Y."/>
            <person name="Shiratori Y."/>
            <person name="Senoo K."/>
        </authorList>
    </citation>
    <scope>NUCLEOTIDE SEQUENCE [LARGE SCALE GENOMIC DNA]</scope>
    <source>
        <strain evidence="2">Red745</strain>
    </source>
</reference>
<sequence length="149" mass="16313">MIEKVVSGGQTGVDRAGLDAAKAAGLPIGGYCPKGRLAEDGTVPECYPLIELDSERYASRTEKNVVESDGTLVLNWGELTDGTKATVQFAREHGRPHLILQLDQEPDLDICRTWIEENRLSTLNIAGPRESKCPGIYGKAFALLRRLFD</sequence>
<dbReference type="SUPFAM" id="SSF102405">
    <property type="entry name" value="MCP/YpsA-like"/>
    <property type="match status" value="1"/>
</dbReference>
<comment type="caution">
    <text evidence="1">The sequence shown here is derived from an EMBL/GenBank/DDBJ whole genome shotgun (WGS) entry which is preliminary data.</text>
</comment>
<evidence type="ECO:0000313" key="2">
    <source>
        <dbReference type="Proteomes" id="UP000587586"/>
    </source>
</evidence>
<protein>
    <recommendedName>
        <fullName evidence="3">Molybdenum cofactor carrier</fullName>
    </recommendedName>
</protein>
<keyword evidence="2" id="KW-1185">Reference proteome</keyword>
<dbReference type="Proteomes" id="UP000587586">
    <property type="component" value="Unassembled WGS sequence"/>
</dbReference>
<accession>A0A6V8N6J0</accession>